<organism evidence="1 2">
    <name type="scientific">Paralvinella palmiformis</name>
    <dbReference type="NCBI Taxonomy" id="53620"/>
    <lineage>
        <taxon>Eukaryota</taxon>
        <taxon>Metazoa</taxon>
        <taxon>Spiralia</taxon>
        <taxon>Lophotrochozoa</taxon>
        <taxon>Annelida</taxon>
        <taxon>Polychaeta</taxon>
        <taxon>Sedentaria</taxon>
        <taxon>Canalipalpata</taxon>
        <taxon>Terebellida</taxon>
        <taxon>Terebelliformia</taxon>
        <taxon>Alvinellidae</taxon>
        <taxon>Paralvinella</taxon>
    </lineage>
</organism>
<proteinExistence type="predicted"/>
<dbReference type="EMBL" id="JAODUP010000154">
    <property type="protein sequence ID" value="KAK2159363.1"/>
    <property type="molecule type" value="Genomic_DNA"/>
</dbReference>
<gene>
    <name evidence="1" type="ORF">LSH36_154g06007</name>
</gene>
<sequence>MDTDLLQLEVKISKVSNLSVSNCMLLVADSHSESQCVIYSPFPFVVIRCTDPNIHGILRFTKHGSVLDKVPPGDETKHSHDGASPLTQTDARNLLKAAAMSLNSGHAAEFGATVLSSRPSLRVRGATFQRNLSPADVLFLCPDNSQFGDAAFQFPLLFNGDISTICGGVPHPARAAGGISRQLLKSFDGFDRGHPEVKHKRLSRSYKHLLDNGEPQTRYGQ</sequence>
<protein>
    <submittedName>
        <fullName evidence="1">Uncharacterized protein</fullName>
    </submittedName>
</protein>
<reference evidence="1" key="1">
    <citation type="journal article" date="2023" name="Mol. Biol. Evol.">
        <title>Third-Generation Sequencing Reveals the Adaptive Role of the Epigenome in Three Deep-Sea Polychaetes.</title>
        <authorList>
            <person name="Perez M."/>
            <person name="Aroh O."/>
            <person name="Sun Y."/>
            <person name="Lan Y."/>
            <person name="Juniper S.K."/>
            <person name="Young C.R."/>
            <person name="Angers B."/>
            <person name="Qian P.Y."/>
        </authorList>
    </citation>
    <scope>NUCLEOTIDE SEQUENCE</scope>
    <source>
        <strain evidence="1">P08H-3</strain>
    </source>
</reference>
<evidence type="ECO:0000313" key="2">
    <source>
        <dbReference type="Proteomes" id="UP001208570"/>
    </source>
</evidence>
<accession>A0AAD9JU66</accession>
<keyword evidence="2" id="KW-1185">Reference proteome</keyword>
<name>A0AAD9JU66_9ANNE</name>
<dbReference type="Proteomes" id="UP001208570">
    <property type="component" value="Unassembled WGS sequence"/>
</dbReference>
<evidence type="ECO:0000313" key="1">
    <source>
        <dbReference type="EMBL" id="KAK2159363.1"/>
    </source>
</evidence>
<dbReference type="AlphaFoldDB" id="A0AAD9JU66"/>
<comment type="caution">
    <text evidence="1">The sequence shown here is derived from an EMBL/GenBank/DDBJ whole genome shotgun (WGS) entry which is preliminary data.</text>
</comment>